<feature type="domain" description="Mediator complex subunit Med1" evidence="8">
    <location>
        <begin position="57"/>
        <end position="343"/>
    </location>
</feature>
<reference evidence="9" key="1">
    <citation type="submission" date="2020-05" db="EMBL/GenBank/DDBJ databases">
        <title>Phylogenomic resolution of chytrid fungi.</title>
        <authorList>
            <person name="Stajich J.E."/>
            <person name="Amses K."/>
            <person name="Simmons R."/>
            <person name="Seto K."/>
            <person name="Myers J."/>
            <person name="Bonds A."/>
            <person name="Quandt C.A."/>
            <person name="Barry K."/>
            <person name="Liu P."/>
            <person name="Grigoriev I."/>
            <person name="Longcore J.E."/>
            <person name="James T.Y."/>
        </authorList>
    </citation>
    <scope>NUCLEOTIDE SEQUENCE</scope>
    <source>
        <strain evidence="9">JEL0318</strain>
    </source>
</reference>
<dbReference type="Pfam" id="PF10744">
    <property type="entry name" value="Med1"/>
    <property type="match status" value="1"/>
</dbReference>
<keyword evidence="3 7" id="KW-0805">Transcription regulation</keyword>
<dbReference type="GO" id="GO:0045944">
    <property type="term" value="P:positive regulation of transcription by RNA polymerase II"/>
    <property type="evidence" value="ECO:0007669"/>
    <property type="project" value="UniProtKB-ARBA"/>
</dbReference>
<evidence type="ECO:0000256" key="6">
    <source>
        <dbReference type="ARBA" id="ARBA00023242"/>
    </source>
</evidence>
<dbReference type="GO" id="GO:0016592">
    <property type="term" value="C:mediator complex"/>
    <property type="evidence" value="ECO:0007669"/>
    <property type="project" value="InterPro"/>
</dbReference>
<evidence type="ECO:0000256" key="7">
    <source>
        <dbReference type="RuleBase" id="RU364059"/>
    </source>
</evidence>
<protein>
    <recommendedName>
        <fullName evidence="7">Mediator of RNA polymerase II transcription subunit 1</fullName>
    </recommendedName>
    <alternativeName>
        <fullName evidence="7">Mediator complex subunit 1</fullName>
    </alternativeName>
</protein>
<accession>A0AAD5SEW9</accession>
<evidence type="ECO:0000313" key="10">
    <source>
        <dbReference type="Proteomes" id="UP001212841"/>
    </source>
</evidence>
<comment type="function">
    <text evidence="7">Component of the Mediator complex, a coactivator involved in the regulated transcription of nearly all RNA polymerase II-dependent genes. Mediator functions as a bridge to convey information from gene-specific regulatory proteins to the basal RNA polymerase II transcription machinery. Mediator is recruited to promoters by direct interactions with regulatory proteins and serves as a scaffold for the assembly of a functional preinitiation complex with RNA polymerase II and the general transcription factors.</text>
</comment>
<keyword evidence="5 7" id="KW-0804">Transcription</keyword>
<keyword evidence="6 7" id="KW-0539">Nucleus</keyword>
<organism evidence="9 10">
    <name type="scientific">Rhizophlyctis rosea</name>
    <dbReference type="NCBI Taxonomy" id="64517"/>
    <lineage>
        <taxon>Eukaryota</taxon>
        <taxon>Fungi</taxon>
        <taxon>Fungi incertae sedis</taxon>
        <taxon>Chytridiomycota</taxon>
        <taxon>Chytridiomycota incertae sedis</taxon>
        <taxon>Chytridiomycetes</taxon>
        <taxon>Rhizophlyctidales</taxon>
        <taxon>Rhizophlyctidaceae</taxon>
        <taxon>Rhizophlyctis</taxon>
    </lineage>
</organism>
<evidence type="ECO:0000256" key="5">
    <source>
        <dbReference type="ARBA" id="ARBA00023163"/>
    </source>
</evidence>
<keyword evidence="4 7" id="KW-0010">Activator</keyword>
<dbReference type="GO" id="GO:0003712">
    <property type="term" value="F:transcription coregulator activity"/>
    <property type="evidence" value="ECO:0007669"/>
    <property type="project" value="InterPro"/>
</dbReference>
<dbReference type="AlphaFoldDB" id="A0AAD5SEW9"/>
<evidence type="ECO:0000259" key="8">
    <source>
        <dbReference type="Pfam" id="PF10744"/>
    </source>
</evidence>
<dbReference type="Proteomes" id="UP001212841">
    <property type="component" value="Unassembled WGS sequence"/>
</dbReference>
<gene>
    <name evidence="9" type="ORF">HK097_005494</name>
</gene>
<sequence>MLVDSRGPVGEDQLRKYVSGVREAAAAEWSVVPVRNAMKKCLAVAKHILLPPETIGSALTKQRLKQLATSFGLKWEASAETECIIYGNLVVLDIVIESNAEVSGVKLTIPDPEGQEADDVRASELLTALLRRGDWSALEKAMSTLAFLDKHDAFHLMRCIERDLHSIHGMELTACGNDLEKVALEGHGVPSFNVDQLGPSLLYWTTPASRPFIAQGSRSAEDTPGWYKAHISLEPSAPTAYPDHSVKQFLLSSVDVTGAPTEVSENNHMNGVGGVSLDFVNLRQVAAKTVPARYALILSPPVVVAAEVGAKLSAEVGLSSGVYEEHSMDAAQAPRYATLDELLV</sequence>
<name>A0AAD5SEW9_9FUNG</name>
<comment type="subcellular location">
    <subcellularLocation>
        <location evidence="1 7">Nucleus</location>
    </subcellularLocation>
</comment>
<comment type="similarity">
    <text evidence="2 7">Belongs to the Mediator complex subunit 1 family.</text>
</comment>
<dbReference type="EMBL" id="JADGJD010000258">
    <property type="protein sequence ID" value="KAJ3052873.1"/>
    <property type="molecule type" value="Genomic_DNA"/>
</dbReference>
<dbReference type="InterPro" id="IPR019680">
    <property type="entry name" value="Mediator_Med1"/>
</dbReference>
<evidence type="ECO:0000256" key="4">
    <source>
        <dbReference type="ARBA" id="ARBA00023159"/>
    </source>
</evidence>
<proteinExistence type="inferred from homology"/>
<evidence type="ECO:0000256" key="2">
    <source>
        <dbReference type="ARBA" id="ARBA00006210"/>
    </source>
</evidence>
<evidence type="ECO:0000256" key="1">
    <source>
        <dbReference type="ARBA" id="ARBA00004123"/>
    </source>
</evidence>
<evidence type="ECO:0000313" key="9">
    <source>
        <dbReference type="EMBL" id="KAJ3052873.1"/>
    </source>
</evidence>
<comment type="caution">
    <text evidence="9">The sequence shown here is derived from an EMBL/GenBank/DDBJ whole genome shotgun (WGS) entry which is preliminary data.</text>
</comment>
<evidence type="ECO:0000256" key="3">
    <source>
        <dbReference type="ARBA" id="ARBA00023015"/>
    </source>
</evidence>
<keyword evidence="10" id="KW-1185">Reference proteome</keyword>